<comment type="pathway">
    <text evidence="2 10">Amino-acid biosynthesis; L-tryptophan biosynthesis; L-tryptophan from chorismate: step 3/5.</text>
</comment>
<dbReference type="GO" id="GO:0004640">
    <property type="term" value="F:phosphoribosylanthranilate isomerase activity"/>
    <property type="evidence" value="ECO:0007669"/>
    <property type="project" value="UniProtKB-UniRule"/>
</dbReference>
<dbReference type="HAMAP" id="MF_00135">
    <property type="entry name" value="PRAI"/>
    <property type="match status" value="1"/>
</dbReference>
<comment type="caution">
    <text evidence="12">The sequence shown here is derived from an EMBL/GenBank/DDBJ whole genome shotgun (WGS) entry which is preliminary data.</text>
</comment>
<proteinExistence type="inferred from homology"/>
<reference evidence="12 13" key="1">
    <citation type="submission" date="2020-03" db="EMBL/GenBank/DDBJ databases">
        <title>Soil Listeria distribution.</title>
        <authorList>
            <person name="Liao J."/>
            <person name="Wiedmann M."/>
        </authorList>
    </citation>
    <scope>NUCLEOTIDE SEQUENCE [LARGE SCALE GENOMIC DNA]</scope>
    <source>
        <strain evidence="12 13">FSL L7-1829</strain>
    </source>
</reference>
<evidence type="ECO:0000256" key="8">
    <source>
        <dbReference type="ARBA" id="ARBA00023141"/>
    </source>
</evidence>
<evidence type="ECO:0000256" key="5">
    <source>
        <dbReference type="ARBA" id="ARBA00022272"/>
    </source>
</evidence>
<sequence length="202" mass="22000">MIVKICGLKKAVDVQAAVENGADMIGFVFAKSKRQVTIEQAHELAKNIPTNIKKVGVFVNPTEEELTAAIKGVPLDIVQLHGQEPTSQADRTDAEVIKAFPVKEGKLPNNINDYKNAYILLDAPAEEYEGGGGKTFDWDKINSDVLLKNKLIIAGGLNAENVQEAIHRFEPYGVDISSGVETNGEKDPEKIEIFIKTAKGVE</sequence>
<evidence type="ECO:0000256" key="2">
    <source>
        <dbReference type="ARBA" id="ARBA00004664"/>
    </source>
</evidence>
<dbReference type="InterPro" id="IPR013785">
    <property type="entry name" value="Aldolase_TIM"/>
</dbReference>
<name>A0A7X0T711_LISWE</name>
<dbReference type="Gene3D" id="3.20.20.70">
    <property type="entry name" value="Aldolase class I"/>
    <property type="match status" value="1"/>
</dbReference>
<dbReference type="SUPFAM" id="SSF51366">
    <property type="entry name" value="Ribulose-phoshate binding barrel"/>
    <property type="match status" value="1"/>
</dbReference>
<dbReference type="InterPro" id="IPR011060">
    <property type="entry name" value="RibuloseP-bd_barrel"/>
</dbReference>
<evidence type="ECO:0000259" key="11">
    <source>
        <dbReference type="Pfam" id="PF00697"/>
    </source>
</evidence>
<evidence type="ECO:0000313" key="13">
    <source>
        <dbReference type="Proteomes" id="UP000522007"/>
    </source>
</evidence>
<gene>
    <name evidence="10" type="primary">trpF</name>
    <name evidence="12" type="ORF">HB853_10945</name>
</gene>
<evidence type="ECO:0000256" key="3">
    <source>
        <dbReference type="ARBA" id="ARBA00007571"/>
    </source>
</evidence>
<dbReference type="PANTHER" id="PTHR42894">
    <property type="entry name" value="N-(5'-PHOSPHORIBOSYL)ANTHRANILATE ISOMERASE"/>
    <property type="match status" value="1"/>
</dbReference>
<dbReference type="CDD" id="cd00405">
    <property type="entry name" value="PRAI"/>
    <property type="match status" value="1"/>
</dbReference>
<organism evidence="12 13">
    <name type="scientific">Listeria welshimeri</name>
    <dbReference type="NCBI Taxonomy" id="1643"/>
    <lineage>
        <taxon>Bacteria</taxon>
        <taxon>Bacillati</taxon>
        <taxon>Bacillota</taxon>
        <taxon>Bacilli</taxon>
        <taxon>Bacillales</taxon>
        <taxon>Listeriaceae</taxon>
        <taxon>Listeria</taxon>
    </lineage>
</organism>
<accession>A0A7X0T711</accession>
<keyword evidence="8 10" id="KW-0057">Aromatic amino acid biosynthesis</keyword>
<feature type="domain" description="N-(5'phosphoribosyl) anthranilate isomerase (PRAI)" evidence="11">
    <location>
        <begin position="3"/>
        <end position="196"/>
    </location>
</feature>
<evidence type="ECO:0000256" key="4">
    <source>
        <dbReference type="ARBA" id="ARBA00012572"/>
    </source>
</evidence>
<dbReference type="AlphaFoldDB" id="A0A7X0T711"/>
<dbReference type="EMBL" id="JAAROP010000013">
    <property type="protein sequence ID" value="MBC1323467.1"/>
    <property type="molecule type" value="Genomic_DNA"/>
</dbReference>
<dbReference type="UniPathway" id="UPA00035">
    <property type="reaction ID" value="UER00042"/>
</dbReference>
<protein>
    <recommendedName>
        <fullName evidence="5 10">N-(5'-phosphoribosyl)anthranilate isomerase</fullName>
        <shortName evidence="10">PRAI</shortName>
        <ecNumber evidence="4 10">5.3.1.24</ecNumber>
    </recommendedName>
</protein>
<dbReference type="EC" id="5.3.1.24" evidence="4 10"/>
<comment type="catalytic activity">
    <reaction evidence="1 10">
        <text>N-(5-phospho-beta-D-ribosyl)anthranilate = 1-(2-carboxyphenylamino)-1-deoxy-D-ribulose 5-phosphate</text>
        <dbReference type="Rhea" id="RHEA:21540"/>
        <dbReference type="ChEBI" id="CHEBI:18277"/>
        <dbReference type="ChEBI" id="CHEBI:58613"/>
        <dbReference type="EC" id="5.3.1.24"/>
    </reaction>
</comment>
<evidence type="ECO:0000256" key="9">
    <source>
        <dbReference type="ARBA" id="ARBA00023235"/>
    </source>
</evidence>
<keyword evidence="9 10" id="KW-0413">Isomerase</keyword>
<evidence type="ECO:0000313" key="12">
    <source>
        <dbReference type="EMBL" id="MBC1323467.1"/>
    </source>
</evidence>
<dbReference type="Proteomes" id="UP000522007">
    <property type="component" value="Unassembled WGS sequence"/>
</dbReference>
<dbReference type="PANTHER" id="PTHR42894:SF1">
    <property type="entry name" value="N-(5'-PHOSPHORIBOSYL)ANTHRANILATE ISOMERASE"/>
    <property type="match status" value="1"/>
</dbReference>
<dbReference type="Pfam" id="PF00697">
    <property type="entry name" value="PRAI"/>
    <property type="match status" value="1"/>
</dbReference>
<dbReference type="GO" id="GO:0000162">
    <property type="term" value="P:L-tryptophan biosynthetic process"/>
    <property type="evidence" value="ECO:0007669"/>
    <property type="project" value="UniProtKB-UniRule"/>
</dbReference>
<evidence type="ECO:0000256" key="10">
    <source>
        <dbReference type="HAMAP-Rule" id="MF_00135"/>
    </source>
</evidence>
<keyword evidence="7 10" id="KW-0822">Tryptophan biosynthesis</keyword>
<evidence type="ECO:0000256" key="6">
    <source>
        <dbReference type="ARBA" id="ARBA00022605"/>
    </source>
</evidence>
<dbReference type="NCBIfam" id="NF002300">
    <property type="entry name" value="PRK01222.1-7"/>
    <property type="match status" value="1"/>
</dbReference>
<keyword evidence="6 10" id="KW-0028">Amino-acid biosynthesis</keyword>
<dbReference type="InterPro" id="IPR044643">
    <property type="entry name" value="TrpF_fam"/>
</dbReference>
<dbReference type="InterPro" id="IPR001240">
    <property type="entry name" value="PRAI_dom"/>
</dbReference>
<dbReference type="FunFam" id="3.20.20.70:FF:000075">
    <property type="entry name" value="Tryptophan biosynthesis protein TRP1"/>
    <property type="match status" value="1"/>
</dbReference>
<evidence type="ECO:0000256" key="7">
    <source>
        <dbReference type="ARBA" id="ARBA00022822"/>
    </source>
</evidence>
<evidence type="ECO:0000256" key="1">
    <source>
        <dbReference type="ARBA" id="ARBA00001164"/>
    </source>
</evidence>
<comment type="similarity">
    <text evidence="3 10">Belongs to the TrpF family.</text>
</comment>